<sequence length="178" mass="19390">MLKNRSGVLHWMGGVFVGAVVLFSAARSRAADHVVLRYSIFQESIAVADLAELAETGEASSSLKTYLKMANREPEELRRALTQEVEIDGVVLYRVLNSLPGEFLLDRIGEIIQAPSTRTSRQALRAAIVSSALPDGKVTLLEAIQNYPTSTVNINGDRIAEIAGQIDRVLGGLPDWPF</sequence>
<keyword evidence="2" id="KW-0378">Hydrolase</keyword>
<dbReference type="EMBL" id="JADEWZ010000001">
    <property type="protein sequence ID" value="MBE9114379.1"/>
    <property type="molecule type" value="Genomic_DNA"/>
</dbReference>
<dbReference type="InterPro" id="IPR010802">
    <property type="entry name" value="DUF1400"/>
</dbReference>
<dbReference type="Pfam" id="PF07176">
    <property type="entry name" value="DUF1400"/>
    <property type="match status" value="1"/>
</dbReference>
<keyword evidence="3" id="KW-1185">Reference proteome</keyword>
<evidence type="ECO:0000259" key="1">
    <source>
        <dbReference type="Pfam" id="PF07176"/>
    </source>
</evidence>
<proteinExistence type="predicted"/>
<name>A0A8J7B6H0_9CYAN</name>
<dbReference type="RefSeq" id="WP_194027461.1">
    <property type="nucleotide sequence ID" value="NZ_JADEWZ010000001.1"/>
</dbReference>
<evidence type="ECO:0000313" key="2">
    <source>
        <dbReference type="EMBL" id="MBE9114379.1"/>
    </source>
</evidence>
<dbReference type="AlphaFoldDB" id="A0A8J7B6H0"/>
<evidence type="ECO:0000313" key="3">
    <source>
        <dbReference type="Proteomes" id="UP000654482"/>
    </source>
</evidence>
<organism evidence="2 3">
    <name type="scientific">Lusitaniella coriacea LEGE 07157</name>
    <dbReference type="NCBI Taxonomy" id="945747"/>
    <lineage>
        <taxon>Bacteria</taxon>
        <taxon>Bacillati</taxon>
        <taxon>Cyanobacteriota</taxon>
        <taxon>Cyanophyceae</taxon>
        <taxon>Spirulinales</taxon>
        <taxon>Lusitaniellaceae</taxon>
        <taxon>Lusitaniella</taxon>
    </lineage>
</organism>
<reference evidence="2" key="1">
    <citation type="submission" date="2020-10" db="EMBL/GenBank/DDBJ databases">
        <authorList>
            <person name="Castelo-Branco R."/>
            <person name="Eusebio N."/>
            <person name="Adriana R."/>
            <person name="Vieira A."/>
            <person name="Brugerolle De Fraissinette N."/>
            <person name="Rezende De Castro R."/>
            <person name="Schneider M.P."/>
            <person name="Vasconcelos V."/>
            <person name="Leao P.N."/>
        </authorList>
    </citation>
    <scope>NUCLEOTIDE SEQUENCE</scope>
    <source>
        <strain evidence="2">LEGE 07157</strain>
    </source>
</reference>
<dbReference type="GO" id="GO:0016787">
    <property type="term" value="F:hydrolase activity"/>
    <property type="evidence" value="ECO:0007669"/>
    <property type="project" value="UniProtKB-KW"/>
</dbReference>
<feature type="domain" description="DUF1400" evidence="1">
    <location>
        <begin position="30"/>
        <end position="155"/>
    </location>
</feature>
<gene>
    <name evidence="2" type="ORF">IQ249_00560</name>
</gene>
<comment type="caution">
    <text evidence="2">The sequence shown here is derived from an EMBL/GenBank/DDBJ whole genome shotgun (WGS) entry which is preliminary data.</text>
</comment>
<accession>A0A8J7B6H0</accession>
<protein>
    <submittedName>
        <fullName evidence="2">Alpha/beta hydrolase</fullName>
    </submittedName>
</protein>
<dbReference type="Proteomes" id="UP000654482">
    <property type="component" value="Unassembled WGS sequence"/>
</dbReference>